<dbReference type="PANTHER" id="PTHR14084:SF0">
    <property type="entry name" value="KYNURENINASE"/>
    <property type="match status" value="1"/>
</dbReference>
<accession>A0AAX3LNB5</accession>
<feature type="domain" description="Aminotransferase class V" evidence="4">
    <location>
        <begin position="61"/>
        <end position="348"/>
    </location>
</feature>
<evidence type="ECO:0000313" key="6">
    <source>
        <dbReference type="Proteomes" id="UP001210770"/>
    </source>
</evidence>
<dbReference type="GO" id="GO:0005737">
    <property type="term" value="C:cytoplasm"/>
    <property type="evidence" value="ECO:0007669"/>
    <property type="project" value="InterPro"/>
</dbReference>
<dbReference type="AlphaFoldDB" id="A0AAX3LNB5"/>
<proteinExistence type="predicted"/>
<evidence type="ECO:0000259" key="4">
    <source>
        <dbReference type="Pfam" id="PF00266"/>
    </source>
</evidence>
<sequence>MSTETGTGDAYLLYHSIGQYPGKHADMLAGLTDFTDAWAAPNGDQWADVLPKRQQFIDLWAELIGAPKGTVTTTESVTTGLMAVIGALPEGTLRGKKVLVAEDGFPSLHFLLTGLSKRFGFTLNTVPIRQGGHWVEAEDIITHWDEEVALALLTWVSSTTSHRLDIPQLVAHGRKMGSLIGVDMTQAVGLLPYDVTAPRVDFALSTSLKWMCGTPGAGIVYMDADLIPQCQPEMRGWFSQGNPFSWDLDAFEFAPDIRRLDSGTPSTVPAVASLPAMKWRMGQNTEVLAAHNRKLTAQLQAGLEGMGLTLASPADPDQRGGSLMVVLPDHIDAADVVAQLAALEIYVDNRSQTLRMSPGVLTTAAGIDRTLHALRAFLT</sequence>
<dbReference type="InterPro" id="IPR015422">
    <property type="entry name" value="PyrdxlP-dep_Trfase_small"/>
</dbReference>
<dbReference type="GO" id="GO:0008483">
    <property type="term" value="F:transaminase activity"/>
    <property type="evidence" value="ECO:0007669"/>
    <property type="project" value="UniProtKB-KW"/>
</dbReference>
<dbReference type="InterPro" id="IPR015421">
    <property type="entry name" value="PyrdxlP-dep_Trfase_major"/>
</dbReference>
<evidence type="ECO:0000256" key="3">
    <source>
        <dbReference type="ARBA" id="ARBA00022898"/>
    </source>
</evidence>
<dbReference type="InterPro" id="IPR000192">
    <property type="entry name" value="Aminotrans_V_dom"/>
</dbReference>
<keyword evidence="2" id="KW-0378">Hydrolase</keyword>
<protein>
    <submittedName>
        <fullName evidence="5">Aminotransferase class V-fold PLP-dependent enzyme</fullName>
    </submittedName>
</protein>
<keyword evidence="1" id="KW-0662">Pyridine nucleotide biosynthesis</keyword>
<evidence type="ECO:0000313" key="5">
    <source>
        <dbReference type="EMBL" id="WCE69882.1"/>
    </source>
</evidence>
<evidence type="ECO:0000256" key="2">
    <source>
        <dbReference type="ARBA" id="ARBA00022801"/>
    </source>
</evidence>
<dbReference type="Gene3D" id="3.90.1150.10">
    <property type="entry name" value="Aspartate Aminotransferase, domain 1"/>
    <property type="match status" value="1"/>
</dbReference>
<reference evidence="5" key="1">
    <citation type="submission" date="2023-01" db="EMBL/GenBank/DDBJ databases">
        <title>Comparative genomic analysis of cold water coral derived Sulfitobacter faviae: insights into their metabolism and habitat adaptation.</title>
        <authorList>
            <person name="Guo Y."/>
            <person name="Lin S."/>
            <person name="Huang Z."/>
            <person name="Tang K."/>
            <person name="Wang X."/>
        </authorList>
    </citation>
    <scope>NUCLEOTIDE SEQUENCE</scope>
    <source>
        <strain evidence="5">SCSIO W_1865</strain>
    </source>
</reference>
<dbReference type="InterPro" id="IPR010111">
    <property type="entry name" value="Kynureninase"/>
</dbReference>
<keyword evidence="5" id="KW-0808">Transferase</keyword>
<name>A0AAX3LNB5_9RHOB</name>
<dbReference type="GO" id="GO:0030170">
    <property type="term" value="F:pyridoxal phosphate binding"/>
    <property type="evidence" value="ECO:0007669"/>
    <property type="project" value="InterPro"/>
</dbReference>
<dbReference type="GO" id="GO:0009435">
    <property type="term" value="P:NAD+ biosynthetic process"/>
    <property type="evidence" value="ECO:0007669"/>
    <property type="project" value="InterPro"/>
</dbReference>
<dbReference type="Pfam" id="PF00266">
    <property type="entry name" value="Aminotran_5"/>
    <property type="match status" value="1"/>
</dbReference>
<dbReference type="SUPFAM" id="SSF53383">
    <property type="entry name" value="PLP-dependent transferases"/>
    <property type="match status" value="1"/>
</dbReference>
<keyword evidence="3" id="KW-0663">Pyridoxal phosphate</keyword>
<dbReference type="PANTHER" id="PTHR14084">
    <property type="entry name" value="KYNURENINASE"/>
    <property type="match status" value="1"/>
</dbReference>
<dbReference type="Proteomes" id="UP001210770">
    <property type="component" value="Chromosome"/>
</dbReference>
<keyword evidence="5" id="KW-0032">Aminotransferase</keyword>
<evidence type="ECO:0000256" key="1">
    <source>
        <dbReference type="ARBA" id="ARBA00022642"/>
    </source>
</evidence>
<dbReference type="GO" id="GO:0030429">
    <property type="term" value="F:kynureninase activity"/>
    <property type="evidence" value="ECO:0007669"/>
    <property type="project" value="InterPro"/>
</dbReference>
<dbReference type="GO" id="GO:0019441">
    <property type="term" value="P:L-tryptophan catabolic process to kynurenine"/>
    <property type="evidence" value="ECO:0007669"/>
    <property type="project" value="TreeGrafter"/>
</dbReference>
<organism evidence="5 6">
    <name type="scientific">Sulfitobacter faviae</name>
    <dbReference type="NCBI Taxonomy" id="1775881"/>
    <lineage>
        <taxon>Bacteria</taxon>
        <taxon>Pseudomonadati</taxon>
        <taxon>Pseudomonadota</taxon>
        <taxon>Alphaproteobacteria</taxon>
        <taxon>Rhodobacterales</taxon>
        <taxon>Roseobacteraceae</taxon>
        <taxon>Sulfitobacter</taxon>
    </lineage>
</organism>
<dbReference type="EMBL" id="CP116423">
    <property type="protein sequence ID" value="WCE69882.1"/>
    <property type="molecule type" value="Genomic_DNA"/>
</dbReference>
<gene>
    <name evidence="5" type="ORF">PL336_13910</name>
</gene>
<dbReference type="InterPro" id="IPR015424">
    <property type="entry name" value="PyrdxlP-dep_Trfase"/>
</dbReference>
<dbReference type="Gene3D" id="3.40.640.10">
    <property type="entry name" value="Type I PLP-dependent aspartate aminotransferase-like (Major domain)"/>
    <property type="match status" value="1"/>
</dbReference>
<dbReference type="GO" id="GO:0043420">
    <property type="term" value="P:anthranilate metabolic process"/>
    <property type="evidence" value="ECO:0007669"/>
    <property type="project" value="TreeGrafter"/>
</dbReference>
<dbReference type="RefSeq" id="WP_271688252.1">
    <property type="nucleotide sequence ID" value="NZ_CP116423.1"/>
</dbReference>